<dbReference type="EMBL" id="QAOT01000021">
    <property type="protein sequence ID" value="PTR13541.1"/>
    <property type="molecule type" value="Genomic_DNA"/>
</dbReference>
<dbReference type="PANTHER" id="PTHR13232">
    <property type="entry name" value="NAD(P)H-HYDRATE EPIMERASE"/>
    <property type="match status" value="1"/>
</dbReference>
<keyword evidence="4 10" id="KW-0479">Metal-binding</keyword>
<dbReference type="EC" id="5.1.99.6" evidence="3 10"/>
<protein>
    <recommendedName>
        <fullName evidence="3 10">NAD(P)H-hydrate epimerase</fullName>
        <ecNumber evidence="3 10">5.1.99.6</ecNumber>
    </recommendedName>
    <alternativeName>
        <fullName evidence="10">NAD(P)HX epimerase</fullName>
    </alternativeName>
</protein>
<comment type="catalytic activity">
    <reaction evidence="1 10">
        <text>(6R)-NADHX = (6S)-NADHX</text>
        <dbReference type="Rhea" id="RHEA:32215"/>
        <dbReference type="ChEBI" id="CHEBI:64074"/>
        <dbReference type="ChEBI" id="CHEBI:64075"/>
        <dbReference type="EC" id="5.1.99.6"/>
    </reaction>
</comment>
<feature type="binding site" evidence="10">
    <location>
        <position position="72"/>
    </location>
    <ligand>
        <name>K(+)</name>
        <dbReference type="ChEBI" id="CHEBI:29103"/>
    </ligand>
</feature>
<name>A0A2T5JTM5_9RHOB</name>
<evidence type="ECO:0000313" key="12">
    <source>
        <dbReference type="EMBL" id="PTR13541.1"/>
    </source>
</evidence>
<evidence type="ECO:0000256" key="6">
    <source>
        <dbReference type="ARBA" id="ARBA00022857"/>
    </source>
</evidence>
<comment type="catalytic activity">
    <reaction evidence="2 10">
        <text>(6R)-NADPHX = (6S)-NADPHX</text>
        <dbReference type="Rhea" id="RHEA:32227"/>
        <dbReference type="ChEBI" id="CHEBI:64076"/>
        <dbReference type="ChEBI" id="CHEBI:64077"/>
        <dbReference type="EC" id="5.1.99.6"/>
    </reaction>
</comment>
<dbReference type="InterPro" id="IPR004443">
    <property type="entry name" value="YjeF_N_dom"/>
</dbReference>
<dbReference type="SUPFAM" id="SSF64153">
    <property type="entry name" value="YjeF N-terminal domain-like"/>
    <property type="match status" value="1"/>
</dbReference>
<accession>A0A2T5JTM5</accession>
<dbReference type="GO" id="GO:0016301">
    <property type="term" value="F:kinase activity"/>
    <property type="evidence" value="ECO:0007669"/>
    <property type="project" value="UniProtKB-KW"/>
</dbReference>
<evidence type="ECO:0000256" key="1">
    <source>
        <dbReference type="ARBA" id="ARBA00000013"/>
    </source>
</evidence>
<evidence type="ECO:0000256" key="5">
    <source>
        <dbReference type="ARBA" id="ARBA00022741"/>
    </source>
</evidence>
<dbReference type="NCBIfam" id="TIGR00197">
    <property type="entry name" value="yjeF_nterm"/>
    <property type="match status" value="1"/>
</dbReference>
<dbReference type="HAMAP" id="MF_01966">
    <property type="entry name" value="NADHX_epimerase"/>
    <property type="match status" value="1"/>
</dbReference>
<feature type="binding site" evidence="10">
    <location>
        <position position="196"/>
    </location>
    <ligand>
        <name>K(+)</name>
        <dbReference type="ChEBI" id="CHEBI:29103"/>
    </ligand>
</feature>
<keyword evidence="8 10" id="KW-0520">NAD</keyword>
<comment type="cofactor">
    <cofactor evidence="10">
        <name>K(+)</name>
        <dbReference type="ChEBI" id="CHEBI:29103"/>
    </cofactor>
    <text evidence="10">Binds 1 potassium ion per subunit.</text>
</comment>
<comment type="function">
    <text evidence="10">Catalyzes the epimerization of the S- and R-forms of NAD(P)HX, a damaged form of NAD(P)H that is a result of enzymatic or heat-dependent hydration. This is a prerequisite for the S-specific NAD(P)H-hydrate dehydratase to allow the repair of both epimers of NAD(P)HX.</text>
</comment>
<comment type="caution">
    <text evidence="12">The sequence shown here is derived from an EMBL/GenBank/DDBJ whole genome shotgun (WGS) entry which is preliminary data.</text>
</comment>
<dbReference type="Proteomes" id="UP000244060">
    <property type="component" value="Unassembled WGS sequence"/>
</dbReference>
<keyword evidence="6 10" id="KW-0521">NADP</keyword>
<feature type="binding site" evidence="10">
    <location>
        <position position="193"/>
    </location>
    <ligand>
        <name>(6S)-NADPHX</name>
        <dbReference type="ChEBI" id="CHEBI:64076"/>
    </ligand>
</feature>
<dbReference type="Gene3D" id="3.40.50.10260">
    <property type="entry name" value="YjeF N-terminal domain"/>
    <property type="match status" value="1"/>
</dbReference>
<dbReference type="AlphaFoldDB" id="A0A2T5JTM5"/>
<sequence length="245" mass="26452">MQDKNAAERKTVQTVTSAQMRAIEAAAMEAGTVTGLQLMERAGEGVVQAVLAQWPHLDHAAEALVLCGPGNNGGDGFVVARLLRARGWKVTVCAKGWEALFPPDDVAREPAARSGGDAWTNARRWRDLGGRCLPLESLPDRARDVPERLLVVDALLGIGQTRPADDLLRPFWTAWGRWSESESGTEIRRVSVDVPTGCDCDTGEPLGQRPFEPDLVVTFHAEKPVHARLRAGGVRIVVADIGLPA</sequence>
<dbReference type="GO" id="GO:0052856">
    <property type="term" value="F:NAD(P)HX epimerase activity"/>
    <property type="evidence" value="ECO:0007669"/>
    <property type="project" value="UniProtKB-UniRule"/>
</dbReference>
<feature type="binding site" evidence="10">
    <location>
        <begin position="71"/>
        <end position="75"/>
    </location>
    <ligand>
        <name>(6S)-NADPHX</name>
        <dbReference type="ChEBI" id="CHEBI:64076"/>
    </ligand>
</feature>
<organism evidence="12 13">
    <name type="scientific">Cereibacter azotoformans</name>
    <dbReference type="NCBI Taxonomy" id="43057"/>
    <lineage>
        <taxon>Bacteria</taxon>
        <taxon>Pseudomonadati</taxon>
        <taxon>Pseudomonadota</taxon>
        <taxon>Alphaproteobacteria</taxon>
        <taxon>Rhodobacterales</taxon>
        <taxon>Paracoccaceae</taxon>
        <taxon>Cereibacter</taxon>
    </lineage>
</organism>
<evidence type="ECO:0000256" key="10">
    <source>
        <dbReference type="HAMAP-Rule" id="MF_01966"/>
    </source>
</evidence>
<keyword evidence="5 10" id="KW-0547">Nucleotide-binding</keyword>
<evidence type="ECO:0000256" key="7">
    <source>
        <dbReference type="ARBA" id="ARBA00022958"/>
    </source>
</evidence>
<evidence type="ECO:0000313" key="13">
    <source>
        <dbReference type="Proteomes" id="UP000244060"/>
    </source>
</evidence>
<keyword evidence="9 10" id="KW-0413">Isomerase</keyword>
<dbReference type="GO" id="GO:0046872">
    <property type="term" value="F:metal ion binding"/>
    <property type="evidence" value="ECO:0007669"/>
    <property type="project" value="UniProtKB-KW"/>
</dbReference>
<dbReference type="InterPro" id="IPR036652">
    <property type="entry name" value="YjeF_N_dom_sf"/>
</dbReference>
<feature type="binding site" evidence="10">
    <location>
        <position position="153"/>
    </location>
    <ligand>
        <name>K(+)</name>
        <dbReference type="ChEBI" id="CHEBI:29103"/>
    </ligand>
</feature>
<keyword evidence="12" id="KW-0418">Kinase</keyword>
<keyword evidence="13" id="KW-1185">Reference proteome</keyword>
<reference evidence="12 13" key="1">
    <citation type="submission" date="2018-04" db="EMBL/GenBank/DDBJ databases">
        <title>Genomic Encyclopedia of Type Strains, Phase III (KMG-III): the genomes of soil and plant-associated and newly described type strains.</title>
        <authorList>
            <person name="Whitman W."/>
        </authorList>
    </citation>
    <scope>NUCLEOTIDE SEQUENCE [LARGE SCALE GENOMIC DNA]</scope>
    <source>
        <strain evidence="12 13">KA25</strain>
    </source>
</reference>
<evidence type="ECO:0000256" key="8">
    <source>
        <dbReference type="ARBA" id="ARBA00023027"/>
    </source>
</evidence>
<evidence type="ECO:0000256" key="9">
    <source>
        <dbReference type="ARBA" id="ARBA00023235"/>
    </source>
</evidence>
<gene>
    <name evidence="10" type="primary">nnrE</name>
    <name evidence="12" type="ORF">C8J28_12129</name>
</gene>
<evidence type="ECO:0000256" key="2">
    <source>
        <dbReference type="ARBA" id="ARBA00000909"/>
    </source>
</evidence>
<feature type="binding site" evidence="10">
    <location>
        <begin position="157"/>
        <end position="163"/>
    </location>
    <ligand>
        <name>(6S)-NADPHX</name>
        <dbReference type="ChEBI" id="CHEBI:64076"/>
    </ligand>
</feature>
<dbReference type="PANTHER" id="PTHR13232:SF10">
    <property type="entry name" value="NAD(P)H-HYDRATE EPIMERASE"/>
    <property type="match status" value="1"/>
</dbReference>
<evidence type="ECO:0000256" key="3">
    <source>
        <dbReference type="ARBA" id="ARBA00012228"/>
    </source>
</evidence>
<keyword evidence="7 10" id="KW-0630">Potassium</keyword>
<evidence type="ECO:0000256" key="4">
    <source>
        <dbReference type="ARBA" id="ARBA00022723"/>
    </source>
</evidence>
<evidence type="ECO:0000259" key="11">
    <source>
        <dbReference type="PROSITE" id="PS51385"/>
    </source>
</evidence>
<proteinExistence type="inferred from homology"/>
<dbReference type="PROSITE" id="PS51385">
    <property type="entry name" value="YJEF_N"/>
    <property type="match status" value="1"/>
</dbReference>
<keyword evidence="12" id="KW-0808">Transferase</keyword>
<comment type="similarity">
    <text evidence="10">Belongs to the NnrE/AIBP family.</text>
</comment>
<dbReference type="GO" id="GO:0000166">
    <property type="term" value="F:nucleotide binding"/>
    <property type="evidence" value="ECO:0007669"/>
    <property type="project" value="UniProtKB-KW"/>
</dbReference>
<comment type="caution">
    <text evidence="10">Lacks conserved residue(s) required for the propagation of feature annotation.</text>
</comment>
<feature type="domain" description="YjeF N-terminal" evidence="11">
    <location>
        <begin position="20"/>
        <end position="245"/>
    </location>
</feature>
<dbReference type="Pfam" id="PF03853">
    <property type="entry name" value="YjeF_N"/>
    <property type="match status" value="1"/>
</dbReference>
<dbReference type="InterPro" id="IPR032976">
    <property type="entry name" value="YJEFN_prot_NAXE-like"/>
</dbReference>